<dbReference type="PANTHER" id="PTHR47074:SF11">
    <property type="entry name" value="REVERSE TRANSCRIPTASE-LIKE PROTEIN"/>
    <property type="match status" value="1"/>
</dbReference>
<dbReference type="Pfam" id="PF13456">
    <property type="entry name" value="RVT_3"/>
    <property type="match status" value="1"/>
</dbReference>
<proteinExistence type="predicted"/>
<dbReference type="GO" id="GO:0004523">
    <property type="term" value="F:RNA-DNA hybrid ribonuclease activity"/>
    <property type="evidence" value="ECO:0007669"/>
    <property type="project" value="InterPro"/>
</dbReference>
<evidence type="ECO:0000259" key="2">
    <source>
        <dbReference type="Pfam" id="PF13966"/>
    </source>
</evidence>
<gene>
    <name evidence="3" type="ORF">FSB_LOCUS19552</name>
    <name evidence="4" type="ORF">FSB_LOCUS30452</name>
</gene>
<accession>A0A2N9GT93</accession>
<protein>
    <recommendedName>
        <fullName evidence="5">Reverse transcriptase zinc-binding domain-containing protein</fullName>
    </recommendedName>
</protein>
<feature type="domain" description="RNase H type-1" evidence="1">
    <location>
        <begin position="272"/>
        <end position="370"/>
    </location>
</feature>
<dbReference type="Pfam" id="PF13966">
    <property type="entry name" value="zf-RVT"/>
    <property type="match status" value="1"/>
</dbReference>
<name>A0A2N9GT93_FAGSY</name>
<dbReference type="PANTHER" id="PTHR47074">
    <property type="entry name" value="BNAC02G40300D PROTEIN"/>
    <property type="match status" value="1"/>
</dbReference>
<dbReference type="EMBL" id="OIVN01001242">
    <property type="protein sequence ID" value="SPC91670.1"/>
    <property type="molecule type" value="Genomic_DNA"/>
</dbReference>
<dbReference type="GO" id="GO:0003676">
    <property type="term" value="F:nucleic acid binding"/>
    <property type="evidence" value="ECO:0007669"/>
    <property type="project" value="InterPro"/>
</dbReference>
<feature type="domain" description="Reverse transcriptase zinc-binding" evidence="2">
    <location>
        <begin position="100"/>
        <end position="169"/>
    </location>
</feature>
<evidence type="ECO:0000313" key="3">
    <source>
        <dbReference type="EMBL" id="SPC91670.1"/>
    </source>
</evidence>
<dbReference type="InterPro" id="IPR052929">
    <property type="entry name" value="RNase_H-like_EbsB-rel"/>
</dbReference>
<dbReference type="InterPro" id="IPR026960">
    <property type="entry name" value="RVT-Znf"/>
</dbReference>
<organism evidence="4">
    <name type="scientific">Fagus sylvatica</name>
    <name type="common">Beechnut</name>
    <dbReference type="NCBI Taxonomy" id="28930"/>
    <lineage>
        <taxon>Eukaryota</taxon>
        <taxon>Viridiplantae</taxon>
        <taxon>Streptophyta</taxon>
        <taxon>Embryophyta</taxon>
        <taxon>Tracheophyta</taxon>
        <taxon>Spermatophyta</taxon>
        <taxon>Magnoliopsida</taxon>
        <taxon>eudicotyledons</taxon>
        <taxon>Gunneridae</taxon>
        <taxon>Pentapetalae</taxon>
        <taxon>rosids</taxon>
        <taxon>fabids</taxon>
        <taxon>Fagales</taxon>
        <taxon>Fagaceae</taxon>
        <taxon>Fagus</taxon>
    </lineage>
</organism>
<reference evidence="4" key="1">
    <citation type="submission" date="2018-02" db="EMBL/GenBank/DDBJ databases">
        <authorList>
            <person name="Cohen D.B."/>
            <person name="Kent A.D."/>
        </authorList>
    </citation>
    <scope>NUCLEOTIDE SEQUENCE</scope>
</reference>
<sequence>MGARDVIVNGSRWRVGSGASIRIWKDRWLPTRTTFRVQSPINSLQGNATVDSLILQPARQWNFPLIDQLFEAFEAATIKTIPLSSRSSNDVLIWAATKNGKYSVKSIWEISMPQKIKLFIWKACKDILPTNLNLYRKKISSSLTCELCDEDPESMMHVLVHCQFAQEVWRHSPLASILNWPPSHLFADFIHHGLQILNSPDIELFFTIAWRLWTARNDRKWDNHQIQAKEVYCQAGCYVQEFLNQKESDQEQQLRPAHHWFPPCNRDFKINVVVQWRKQSNSGSVGIVIRDSSGHVKAALGDHCSTVGDVTQLFASAILKSLWLASYMRLQRVLVEGDCKDLMDDLNSSTPCLSPYGTLVEELKQFVPLFSIIRSGSGSVPLLRLIGSGGRVSEGYGLGLEYIGFRISEAGGIKFGMGQVGLEIMSSIKDNEACGWA</sequence>
<dbReference type="EMBL" id="OIVN01002321">
    <property type="protein sequence ID" value="SPD02570.1"/>
    <property type="molecule type" value="Genomic_DNA"/>
</dbReference>
<evidence type="ECO:0000259" key="1">
    <source>
        <dbReference type="Pfam" id="PF13456"/>
    </source>
</evidence>
<evidence type="ECO:0000313" key="4">
    <source>
        <dbReference type="EMBL" id="SPD02570.1"/>
    </source>
</evidence>
<dbReference type="AlphaFoldDB" id="A0A2N9GT93"/>
<evidence type="ECO:0008006" key="5">
    <source>
        <dbReference type="Google" id="ProtNLM"/>
    </source>
</evidence>
<dbReference type="InterPro" id="IPR002156">
    <property type="entry name" value="RNaseH_domain"/>
</dbReference>